<dbReference type="GO" id="GO:0005615">
    <property type="term" value="C:extracellular space"/>
    <property type="evidence" value="ECO:0007669"/>
    <property type="project" value="InterPro"/>
</dbReference>
<evidence type="ECO:0000256" key="1">
    <source>
        <dbReference type="ARBA" id="ARBA00001947"/>
    </source>
</evidence>
<reference evidence="13" key="1">
    <citation type="submission" date="2025-08" db="UniProtKB">
        <authorList>
            <consortium name="RefSeq"/>
        </authorList>
    </citation>
    <scope>IDENTIFICATION</scope>
    <source>
        <tissue evidence="13">Entire body</tissue>
    </source>
</reference>
<evidence type="ECO:0000256" key="5">
    <source>
        <dbReference type="ARBA" id="ARBA00018099"/>
    </source>
</evidence>
<evidence type="ECO:0000256" key="7">
    <source>
        <dbReference type="ARBA" id="ARBA00022723"/>
    </source>
</evidence>
<dbReference type="SUPFAM" id="SSF51556">
    <property type="entry name" value="Metallo-dependent hydrolases"/>
    <property type="match status" value="1"/>
</dbReference>
<gene>
    <name evidence="13" type="primary">LOC108743497</name>
</gene>
<comment type="similarity">
    <text evidence="3">Belongs to the metallo-dependent hydrolases superfamily. Adenosine and AMP deaminases family. ADGF subfamily.</text>
</comment>
<dbReference type="PANTHER" id="PTHR11409">
    <property type="entry name" value="ADENOSINE DEAMINASE"/>
    <property type="match status" value="1"/>
</dbReference>
<evidence type="ECO:0000256" key="8">
    <source>
        <dbReference type="ARBA" id="ARBA00022729"/>
    </source>
</evidence>
<dbReference type="Gene3D" id="3.20.20.140">
    <property type="entry name" value="Metal-dependent hydrolases"/>
    <property type="match status" value="1"/>
</dbReference>
<dbReference type="AlphaFoldDB" id="A0A7F5QUV6"/>
<keyword evidence="7" id="KW-0479">Metal-binding</keyword>
<dbReference type="RefSeq" id="XP_025828831.1">
    <property type="nucleotide sequence ID" value="XM_025973046.1"/>
</dbReference>
<dbReference type="InterPro" id="IPR032466">
    <property type="entry name" value="Metal_Hydrolase"/>
</dbReference>
<evidence type="ECO:0000313" key="12">
    <source>
        <dbReference type="Proteomes" id="UP000192223"/>
    </source>
</evidence>
<evidence type="ECO:0000256" key="2">
    <source>
        <dbReference type="ARBA" id="ARBA00004613"/>
    </source>
</evidence>
<comment type="catalytic activity">
    <reaction evidence="10">
        <text>adenosine + H2O + H(+) = inosine + NH4(+)</text>
        <dbReference type="Rhea" id="RHEA:24408"/>
        <dbReference type="ChEBI" id="CHEBI:15377"/>
        <dbReference type="ChEBI" id="CHEBI:15378"/>
        <dbReference type="ChEBI" id="CHEBI:16335"/>
        <dbReference type="ChEBI" id="CHEBI:17596"/>
        <dbReference type="ChEBI" id="CHEBI:28938"/>
        <dbReference type="EC" id="3.5.4.4"/>
    </reaction>
</comment>
<dbReference type="GeneID" id="108743497"/>
<evidence type="ECO:0000313" key="13">
    <source>
        <dbReference type="RefSeq" id="XP_025828831.1"/>
    </source>
</evidence>
<dbReference type="Pfam" id="PF00962">
    <property type="entry name" value="A_deaminase"/>
    <property type="match status" value="1"/>
</dbReference>
<evidence type="ECO:0000256" key="6">
    <source>
        <dbReference type="ARBA" id="ARBA00022525"/>
    </source>
</evidence>
<keyword evidence="8" id="KW-0732">Signal</keyword>
<evidence type="ECO:0000256" key="4">
    <source>
        <dbReference type="ARBA" id="ARBA00012784"/>
    </source>
</evidence>
<evidence type="ECO:0000256" key="3">
    <source>
        <dbReference type="ARBA" id="ARBA00006083"/>
    </source>
</evidence>
<dbReference type="KEGG" id="apln:108743497"/>
<dbReference type="EC" id="3.5.4.4" evidence="4"/>
<dbReference type="OrthoDB" id="7202371at2759"/>
<dbReference type="PANTHER" id="PTHR11409:SF39">
    <property type="entry name" value="ADENOSINE DEAMINASE 2"/>
    <property type="match status" value="1"/>
</dbReference>
<dbReference type="InterPro" id="IPR001365">
    <property type="entry name" value="A_deaminase_dom"/>
</dbReference>
<comment type="subcellular location">
    <subcellularLocation>
        <location evidence="2">Secreted</location>
    </subcellularLocation>
</comment>
<dbReference type="GO" id="GO:0046872">
    <property type="term" value="F:metal ion binding"/>
    <property type="evidence" value="ECO:0007669"/>
    <property type="project" value="UniProtKB-KW"/>
</dbReference>
<comment type="cofactor">
    <cofactor evidence="1">
        <name>Zn(2+)</name>
        <dbReference type="ChEBI" id="CHEBI:29105"/>
    </cofactor>
</comment>
<evidence type="ECO:0000259" key="11">
    <source>
        <dbReference type="Pfam" id="PF00962"/>
    </source>
</evidence>
<dbReference type="FunFam" id="3.20.20.140:FF:000017">
    <property type="entry name" value="Adenosine deaminase 2"/>
    <property type="match status" value="1"/>
</dbReference>
<keyword evidence="12" id="KW-1185">Reference proteome</keyword>
<keyword evidence="6" id="KW-0964">Secreted</keyword>
<proteinExistence type="inferred from homology"/>
<dbReference type="Proteomes" id="UP000192223">
    <property type="component" value="Unplaced"/>
</dbReference>
<sequence>MYYIQNVNGYAWIAEQGEAKYIVKSKAKHDFNLTYRSNLYACFQNGSFQLRFFSEPDLSCNWTLLAKLRQEDASLDDFIRSKLTLVVDNPETRYRTEREVWAAFLDILDIVTSLITYRPVFEDYFYRALEELYEDNVMYLEFRGALPSVYELNGTVYDEIEVAGMYINVLEKFKEDHPDFVGAKFIYGPVRLVDNATAWRYVETVKAVKKRYPDFMLGFDLTGEEEMGYPLKDFIEEINSLEGTVKFFFHAGETDWYGTSVDENLVDAILLNTTRIGHGFALLKHPKLLQMVKEKDIAIEINPISNQVAMLVKDLRNHPAVSYISQNYPVVICNDDPGVLGTRGLSYDWYMAFMGLSSNHTDLRFLKQLAINSLKYSVFSNDERTFAFSLFEKQWETFITDFLQN</sequence>
<dbReference type="FunCoup" id="A0A7F5QUV6">
    <property type="interactions" value="124"/>
</dbReference>
<feature type="domain" description="Adenosine deaminase" evidence="11">
    <location>
        <begin position="93"/>
        <end position="385"/>
    </location>
</feature>
<dbReference type="InterPro" id="IPR006330">
    <property type="entry name" value="Ado/ade_deaminase"/>
</dbReference>
<keyword evidence="9" id="KW-0378">Hydrolase</keyword>
<evidence type="ECO:0000256" key="10">
    <source>
        <dbReference type="ARBA" id="ARBA00047764"/>
    </source>
</evidence>
<dbReference type="GO" id="GO:0046103">
    <property type="term" value="P:inosine biosynthetic process"/>
    <property type="evidence" value="ECO:0007669"/>
    <property type="project" value="TreeGrafter"/>
</dbReference>
<dbReference type="InParanoid" id="A0A7F5QUV6"/>
<name>A0A7F5QUV6_AGRPL</name>
<organism evidence="12 13">
    <name type="scientific">Agrilus planipennis</name>
    <name type="common">Emerald ash borer</name>
    <name type="synonym">Agrilus marcopoli</name>
    <dbReference type="NCBI Taxonomy" id="224129"/>
    <lineage>
        <taxon>Eukaryota</taxon>
        <taxon>Metazoa</taxon>
        <taxon>Ecdysozoa</taxon>
        <taxon>Arthropoda</taxon>
        <taxon>Hexapoda</taxon>
        <taxon>Insecta</taxon>
        <taxon>Pterygota</taxon>
        <taxon>Neoptera</taxon>
        <taxon>Endopterygota</taxon>
        <taxon>Coleoptera</taxon>
        <taxon>Polyphaga</taxon>
        <taxon>Elateriformia</taxon>
        <taxon>Buprestoidea</taxon>
        <taxon>Buprestidae</taxon>
        <taxon>Agrilinae</taxon>
        <taxon>Agrilus</taxon>
    </lineage>
</organism>
<accession>A0A7F5QUV6</accession>
<evidence type="ECO:0000256" key="9">
    <source>
        <dbReference type="ARBA" id="ARBA00022801"/>
    </source>
</evidence>
<dbReference type="GO" id="GO:0004000">
    <property type="term" value="F:adenosine deaminase activity"/>
    <property type="evidence" value="ECO:0007669"/>
    <property type="project" value="InterPro"/>
</dbReference>
<dbReference type="GO" id="GO:0006154">
    <property type="term" value="P:adenosine catabolic process"/>
    <property type="evidence" value="ECO:0007669"/>
    <property type="project" value="InterPro"/>
</dbReference>
<dbReference type="InterPro" id="IPR006331">
    <property type="entry name" value="ADGF"/>
</dbReference>
<dbReference type="NCBIfam" id="TIGR01431">
    <property type="entry name" value="adm_rel"/>
    <property type="match status" value="1"/>
</dbReference>
<protein>
    <recommendedName>
        <fullName evidence="5">Adenosine deaminase</fullName>
        <ecNumber evidence="4">3.5.4.4</ecNumber>
    </recommendedName>
</protein>